<evidence type="ECO:0008006" key="2">
    <source>
        <dbReference type="Google" id="ProtNLM"/>
    </source>
</evidence>
<protein>
    <recommendedName>
        <fullName evidence="2">DUF1403 family protein</fullName>
    </recommendedName>
</protein>
<organism evidence="1">
    <name type="scientific">Agrobacterium tumefaciens</name>
    <dbReference type="NCBI Taxonomy" id="358"/>
    <lineage>
        <taxon>Bacteria</taxon>
        <taxon>Pseudomonadati</taxon>
        <taxon>Pseudomonadota</taxon>
        <taxon>Alphaproteobacteria</taxon>
        <taxon>Hyphomicrobiales</taxon>
        <taxon>Rhizobiaceae</taxon>
        <taxon>Rhizobium/Agrobacterium group</taxon>
        <taxon>Agrobacterium</taxon>
        <taxon>Agrobacterium tumefaciens complex</taxon>
    </lineage>
</organism>
<keyword evidence="1" id="KW-0614">Plasmid</keyword>
<name>A0A2P0QJS5_AGRTU</name>
<reference evidence="1" key="1">
    <citation type="journal article" date="2018" name="Plasmid">
        <title>Complete sequence of the tumor-inducing plasmid pTiChry5 from the hypervirulent Agrobacterium tumefaciens strain Chry5.</title>
        <authorList>
            <person name="Shao S."/>
            <person name="Zhang X."/>
            <person name="van Heusden G.P.H."/>
            <person name="Hooykaas P.J."/>
        </authorList>
    </citation>
    <scope>NUCLEOTIDE SEQUENCE</scope>
    <source>
        <strain evidence="1">Chry5</strain>
        <plasmid evidence="1">pTiChry5</plasmid>
    </source>
</reference>
<evidence type="ECO:0000313" key="1">
    <source>
        <dbReference type="EMBL" id="ARU12518.1"/>
    </source>
</evidence>
<dbReference type="EMBL" id="KX388536">
    <property type="protein sequence ID" value="ARU12518.1"/>
    <property type="molecule type" value="Genomic_DNA"/>
</dbReference>
<dbReference type="Pfam" id="PF07183">
    <property type="entry name" value="DUF1403"/>
    <property type="match status" value="1"/>
</dbReference>
<geneLocation type="plasmid" evidence="1">
    <name>pTiChry5</name>
</geneLocation>
<dbReference type="AlphaFoldDB" id="A0A2P0QJS5"/>
<dbReference type="InterPro" id="IPR009843">
    <property type="entry name" value="DUF1403"/>
</dbReference>
<proteinExistence type="predicted"/>
<sequence>MLCGFIRYGWIKPLSWFTLLGMDSLPIITEPASTWSPRLPRWVVARGQDLTDSDVAFSAGIALKSLDDLIRLSPPWLDCWRDRHALKSAAVAAKMLGRSEEEDALRDAVLLTSAGDDPGPAGRLFLATRKLARRSGAINTSFVKQIADLLALRWDDGLAAIPDLTDTAIQSGRAAPFAVADLISAISAVRPDAEVLGLVLGEAVLAHKLSWLKPVPLLLPERYGPAFRSIGGRGRVHPGEPAYQKAICLALVSGADTALRSAAEVDRRAARLLTVAPKLRTKGAEPVIRRLLTEDSVSISALGGNLSRWAATRLFERLESFEAVRELSGRSSFRIYGL</sequence>
<gene>
    <name evidence="1" type="ORF">AgrTiChry5_103</name>
</gene>
<accession>A0A2P0QJS5</accession>